<dbReference type="EMBL" id="SSOC01000006">
    <property type="protein sequence ID" value="THF62894.1"/>
    <property type="molecule type" value="Genomic_DNA"/>
</dbReference>
<accession>A0A4S4ASR5</accession>
<dbReference type="AlphaFoldDB" id="A0A4S4ASR5"/>
<dbReference type="RefSeq" id="WP_136349375.1">
    <property type="nucleotide sequence ID" value="NZ_SSOC01000006.1"/>
</dbReference>
<comment type="caution">
    <text evidence="1">The sequence shown here is derived from an EMBL/GenBank/DDBJ whole genome shotgun (WGS) entry which is preliminary data.</text>
</comment>
<evidence type="ECO:0000313" key="2">
    <source>
        <dbReference type="Proteomes" id="UP000308430"/>
    </source>
</evidence>
<reference evidence="1 2" key="1">
    <citation type="submission" date="2019-04" db="EMBL/GenBank/DDBJ databases">
        <title>Azoarcus nasutitermitis sp. nov. isolated from termite nest.</title>
        <authorList>
            <person name="Lin S.-Y."/>
            <person name="Hameed A."/>
            <person name="Hsu Y.-H."/>
            <person name="Young C.-C."/>
        </authorList>
    </citation>
    <scope>NUCLEOTIDE SEQUENCE [LARGE SCALE GENOMIC DNA]</scope>
    <source>
        <strain evidence="1 2">CC-YHH838</strain>
    </source>
</reference>
<organism evidence="1 2">
    <name type="scientific">Pseudothauera nasutitermitis</name>
    <dbReference type="NCBI Taxonomy" id="2565930"/>
    <lineage>
        <taxon>Bacteria</taxon>
        <taxon>Pseudomonadati</taxon>
        <taxon>Pseudomonadota</taxon>
        <taxon>Betaproteobacteria</taxon>
        <taxon>Rhodocyclales</taxon>
        <taxon>Zoogloeaceae</taxon>
        <taxon>Pseudothauera</taxon>
    </lineage>
</organism>
<keyword evidence="2" id="KW-1185">Reference proteome</keyword>
<sequence>MNMIGKLRTLLGSRPTEADVAWHMDRFIEILEPRIAALPGYRARLEPAAQHAHDYCAHLAAGIPGPYVVSRSQHGSNPLLNALFPQREDIGIAMGRSIEVRDRIHEFADAGNGEIYALLGMRQRVTAAGNPELPRGWRKPRFADHTLRSLGNSEDAVRRRFATAAFDSLRHGFLNQVQNLRRCEKLMHSERALLRETATGAESAGEDDGALDMLATDLSPAGLLDSLIDWLNAPQQHLRLEMGHEDATVVMPLDDPGQRGLQKLELPALVGADRRRWPLCLIRFARAEALAAVGRESLAHRYILI</sequence>
<name>A0A4S4ASR5_9RHOO</name>
<dbReference type="OrthoDB" id="8557243at2"/>
<dbReference type="Proteomes" id="UP000308430">
    <property type="component" value="Unassembled WGS sequence"/>
</dbReference>
<proteinExistence type="predicted"/>
<gene>
    <name evidence="1" type="ORF">E6C76_16655</name>
</gene>
<evidence type="ECO:0000313" key="1">
    <source>
        <dbReference type="EMBL" id="THF62894.1"/>
    </source>
</evidence>
<protein>
    <submittedName>
        <fullName evidence="1">Uncharacterized protein</fullName>
    </submittedName>
</protein>